<comment type="caution">
    <text evidence="1">The sequence shown here is derived from an EMBL/GenBank/DDBJ whole genome shotgun (WGS) entry which is preliminary data.</text>
</comment>
<name>A0ACC5R2I5_9HYPH</name>
<protein>
    <submittedName>
        <fullName evidence="1">DMT family transporter</fullName>
    </submittedName>
</protein>
<keyword evidence="2" id="KW-1185">Reference proteome</keyword>
<evidence type="ECO:0000313" key="2">
    <source>
        <dbReference type="Proteomes" id="UP000616151"/>
    </source>
</evidence>
<accession>A0ACC5R2I5</accession>
<evidence type="ECO:0000313" key="1">
    <source>
        <dbReference type="EMBL" id="MBK1866807.1"/>
    </source>
</evidence>
<proteinExistence type="predicted"/>
<organism evidence="1 2">
    <name type="scientific">Taklimakanibacter albus</name>
    <dbReference type="NCBI Taxonomy" id="2800327"/>
    <lineage>
        <taxon>Bacteria</taxon>
        <taxon>Pseudomonadati</taxon>
        <taxon>Pseudomonadota</taxon>
        <taxon>Alphaproteobacteria</taxon>
        <taxon>Hyphomicrobiales</taxon>
        <taxon>Aestuariivirgaceae</taxon>
        <taxon>Taklimakanibacter</taxon>
    </lineage>
</organism>
<dbReference type="EMBL" id="JAENHL010000006">
    <property type="protein sequence ID" value="MBK1866807.1"/>
    <property type="molecule type" value="Genomic_DNA"/>
</dbReference>
<gene>
    <name evidence="1" type="ORF">JHL16_10620</name>
</gene>
<dbReference type="Proteomes" id="UP000616151">
    <property type="component" value="Unassembled WGS sequence"/>
</dbReference>
<sequence length="307" mass="32097">MVRSSPRLPPALLLITACAFWGAATVLNKALLASISPITLLVLQLAPSAIALWIIVTATKRPLPPRSLMLPLILLGVLNPGISYTLSLMGLMNISASVATMLWAAEPLMILGLAALLIGEAITWRLLLTMLIGAFGVALVANIGGALDGMGGDPIATLLLLGAVLCCAFYTVFSRKLSEMVDPITTVAVQQSAGLAWALALLSTGTRFGTPTDFLVISPDLFAAAALSGLLYYAAAYCLYIAALRDVPAAIAGGYFNVIPIFGIGLAYLFLGERLTLIQWLGAAAVLVSGYMLVRLTSRAEPVHSAT</sequence>
<reference evidence="1" key="1">
    <citation type="submission" date="2021-01" db="EMBL/GenBank/DDBJ databases">
        <authorList>
            <person name="Sun Q."/>
        </authorList>
    </citation>
    <scope>NUCLEOTIDE SEQUENCE</scope>
    <source>
        <strain evidence="1">YIM B02566</strain>
    </source>
</reference>